<keyword evidence="3" id="KW-1185">Reference proteome</keyword>
<sequence length="179" mass="19057">MNKLTVKIWLSILLLLNTTVLTAQSVDDESKAAKQANNPLANMKAFNIQTYYAPTLSGVDGATATNSYLRYAQPIGRVLVRATMPISTINLPGQEADAGLGDLNIFATYLLTDPTSGFQLGIGPQVTLPTGTGDFGKDTWNLGGALVAFNGNSARMQWGGLVTYDTLSRTTNTTPLPTK</sequence>
<dbReference type="InterPro" id="IPR025737">
    <property type="entry name" value="FApF"/>
</dbReference>
<keyword evidence="1" id="KW-0732">Signal</keyword>
<evidence type="ECO:0008006" key="4">
    <source>
        <dbReference type="Google" id="ProtNLM"/>
    </source>
</evidence>
<evidence type="ECO:0000313" key="2">
    <source>
        <dbReference type="EMBL" id="BDD12646.1"/>
    </source>
</evidence>
<geneLocation type="plasmid" evidence="2 3">
    <name>pFA5</name>
</geneLocation>
<feature type="signal peptide" evidence="1">
    <location>
        <begin position="1"/>
        <end position="23"/>
    </location>
</feature>
<name>A0AAU9CUF5_9BACT</name>
<evidence type="ECO:0000313" key="3">
    <source>
        <dbReference type="Proteomes" id="UP001348817"/>
    </source>
</evidence>
<dbReference type="AlphaFoldDB" id="A0AAU9CUF5"/>
<accession>A0AAU9CUF5</accession>
<dbReference type="Proteomes" id="UP001348817">
    <property type="component" value="Plasmid pFA5"/>
</dbReference>
<protein>
    <recommendedName>
        <fullName evidence="4">Transporter</fullName>
    </recommendedName>
</protein>
<evidence type="ECO:0000256" key="1">
    <source>
        <dbReference type="SAM" id="SignalP"/>
    </source>
</evidence>
<keyword evidence="2" id="KW-0614">Plasmid</keyword>
<feature type="chain" id="PRO_5043840737" description="Transporter" evidence="1">
    <location>
        <begin position="24"/>
        <end position="179"/>
    </location>
</feature>
<dbReference type="RefSeq" id="WP_338395792.1">
    <property type="nucleotide sequence ID" value="NZ_AP025319.1"/>
</dbReference>
<reference evidence="2 3" key="1">
    <citation type="submission" date="2021-12" db="EMBL/GenBank/DDBJ databases">
        <title>Genome sequencing of bacteria with rrn-lacking chromosome and rrn-plasmid.</title>
        <authorList>
            <person name="Anda M."/>
            <person name="Iwasaki W."/>
        </authorList>
    </citation>
    <scope>NUCLEOTIDE SEQUENCE [LARGE SCALE GENOMIC DNA]</scope>
    <source>
        <strain evidence="2 3">DSM 100852</strain>
        <plasmid evidence="2 3">pFA5</plasmid>
    </source>
</reference>
<dbReference type="EMBL" id="AP025319">
    <property type="protein sequence ID" value="BDD12646.1"/>
    <property type="molecule type" value="Genomic_DNA"/>
</dbReference>
<gene>
    <name evidence="2" type="ORF">FUAX_50780</name>
</gene>
<dbReference type="Pfam" id="PF13557">
    <property type="entry name" value="Phenol_MetA_deg"/>
    <property type="match status" value="1"/>
</dbReference>
<organism evidence="2 3">
    <name type="scientific">Fulvitalea axinellae</name>
    <dbReference type="NCBI Taxonomy" id="1182444"/>
    <lineage>
        <taxon>Bacteria</taxon>
        <taxon>Pseudomonadati</taxon>
        <taxon>Bacteroidota</taxon>
        <taxon>Cytophagia</taxon>
        <taxon>Cytophagales</taxon>
        <taxon>Persicobacteraceae</taxon>
        <taxon>Fulvitalea</taxon>
    </lineage>
</organism>
<dbReference type="KEGG" id="fax:FUAX_50780"/>
<proteinExistence type="predicted"/>